<protein>
    <submittedName>
        <fullName evidence="1">Uncharacterized protein</fullName>
    </submittedName>
</protein>
<organism evidence="1 2">
    <name type="scientific">Portunus trituberculatus</name>
    <name type="common">Swimming crab</name>
    <name type="synonym">Neptunus trituberculatus</name>
    <dbReference type="NCBI Taxonomy" id="210409"/>
    <lineage>
        <taxon>Eukaryota</taxon>
        <taxon>Metazoa</taxon>
        <taxon>Ecdysozoa</taxon>
        <taxon>Arthropoda</taxon>
        <taxon>Crustacea</taxon>
        <taxon>Multicrustacea</taxon>
        <taxon>Malacostraca</taxon>
        <taxon>Eumalacostraca</taxon>
        <taxon>Eucarida</taxon>
        <taxon>Decapoda</taxon>
        <taxon>Pleocyemata</taxon>
        <taxon>Brachyura</taxon>
        <taxon>Eubrachyura</taxon>
        <taxon>Portunoidea</taxon>
        <taxon>Portunidae</taxon>
        <taxon>Portuninae</taxon>
        <taxon>Portunus</taxon>
    </lineage>
</organism>
<dbReference type="EMBL" id="VSRR010061502">
    <property type="protein sequence ID" value="MPC83096.1"/>
    <property type="molecule type" value="Genomic_DNA"/>
</dbReference>
<dbReference type="AlphaFoldDB" id="A0A5B7IN81"/>
<sequence>MERVTLLSSCIAKHLAFSLTPPRSLTPSPRNVPPKHLICPAAAVAGEQRLQWCTERPLRNTSGRYKGLGKSCEVHDGGRMKLLRKRSVPAGGARTFPLLSLLPRPSLRPSFRPFLGWVDRLGA</sequence>
<keyword evidence="2" id="KW-1185">Reference proteome</keyword>
<reference evidence="1 2" key="1">
    <citation type="submission" date="2019-05" db="EMBL/GenBank/DDBJ databases">
        <title>Another draft genome of Portunus trituberculatus and its Hox gene families provides insights of decapod evolution.</title>
        <authorList>
            <person name="Jeong J.-H."/>
            <person name="Song I."/>
            <person name="Kim S."/>
            <person name="Choi T."/>
            <person name="Kim D."/>
            <person name="Ryu S."/>
            <person name="Kim W."/>
        </authorList>
    </citation>
    <scope>NUCLEOTIDE SEQUENCE [LARGE SCALE GENOMIC DNA]</scope>
    <source>
        <tissue evidence="1">Muscle</tissue>
    </source>
</reference>
<name>A0A5B7IN81_PORTR</name>
<proteinExistence type="predicted"/>
<evidence type="ECO:0000313" key="2">
    <source>
        <dbReference type="Proteomes" id="UP000324222"/>
    </source>
</evidence>
<dbReference type="Proteomes" id="UP000324222">
    <property type="component" value="Unassembled WGS sequence"/>
</dbReference>
<gene>
    <name evidence="1" type="ORF">E2C01_077787</name>
</gene>
<comment type="caution">
    <text evidence="1">The sequence shown here is derived from an EMBL/GenBank/DDBJ whole genome shotgun (WGS) entry which is preliminary data.</text>
</comment>
<evidence type="ECO:0000313" key="1">
    <source>
        <dbReference type="EMBL" id="MPC83096.1"/>
    </source>
</evidence>
<accession>A0A5B7IN81</accession>